<feature type="region of interest" description="Disordered" evidence="1">
    <location>
        <begin position="66"/>
        <end position="92"/>
    </location>
</feature>
<accession>A0A9P5TFF7</accession>
<comment type="caution">
    <text evidence="2">The sequence shown here is derived from an EMBL/GenBank/DDBJ whole genome shotgun (WGS) entry which is preliminary data.</text>
</comment>
<reference evidence="2" key="1">
    <citation type="submission" date="2020-11" db="EMBL/GenBank/DDBJ databases">
        <authorList>
            <consortium name="DOE Joint Genome Institute"/>
            <person name="Ahrendt S."/>
            <person name="Riley R."/>
            <person name="Andreopoulos W."/>
            <person name="LaButti K."/>
            <person name="Pangilinan J."/>
            <person name="Ruiz-duenas F.J."/>
            <person name="Barrasa J.M."/>
            <person name="Sanchez-Garcia M."/>
            <person name="Camarero S."/>
            <person name="Miyauchi S."/>
            <person name="Serrano A."/>
            <person name="Linde D."/>
            <person name="Babiker R."/>
            <person name="Drula E."/>
            <person name="Ayuso-Fernandez I."/>
            <person name="Pacheco R."/>
            <person name="Padilla G."/>
            <person name="Ferreira P."/>
            <person name="Barriuso J."/>
            <person name="Kellner H."/>
            <person name="Castanera R."/>
            <person name="Alfaro M."/>
            <person name="Ramirez L."/>
            <person name="Pisabarro A.G."/>
            <person name="Kuo A."/>
            <person name="Tritt A."/>
            <person name="Lipzen A."/>
            <person name="He G."/>
            <person name="Yan M."/>
            <person name="Ng V."/>
            <person name="Cullen D."/>
            <person name="Martin F."/>
            <person name="Rosso M.-N."/>
            <person name="Henrissat B."/>
            <person name="Hibbett D."/>
            <person name="Martinez A.T."/>
            <person name="Grigoriev I.V."/>
        </authorList>
    </citation>
    <scope>NUCLEOTIDE SEQUENCE</scope>
    <source>
        <strain evidence="2">AH 44721</strain>
    </source>
</reference>
<dbReference type="AlphaFoldDB" id="A0A9P5TFF7"/>
<proteinExistence type="predicted"/>
<keyword evidence="3" id="KW-1185">Reference proteome</keyword>
<gene>
    <name evidence="2" type="ORF">CPB84DRAFT_581162</name>
</gene>
<feature type="compositionally biased region" description="Basic and acidic residues" evidence="1">
    <location>
        <begin position="66"/>
        <end position="80"/>
    </location>
</feature>
<organism evidence="2 3">
    <name type="scientific">Gymnopilus junonius</name>
    <name type="common">Spectacular rustgill mushroom</name>
    <name type="synonym">Gymnopilus spectabilis subsp. junonius</name>
    <dbReference type="NCBI Taxonomy" id="109634"/>
    <lineage>
        <taxon>Eukaryota</taxon>
        <taxon>Fungi</taxon>
        <taxon>Dikarya</taxon>
        <taxon>Basidiomycota</taxon>
        <taxon>Agaricomycotina</taxon>
        <taxon>Agaricomycetes</taxon>
        <taxon>Agaricomycetidae</taxon>
        <taxon>Agaricales</taxon>
        <taxon>Agaricineae</taxon>
        <taxon>Hymenogastraceae</taxon>
        <taxon>Gymnopilus</taxon>
    </lineage>
</organism>
<evidence type="ECO:0000256" key="1">
    <source>
        <dbReference type="SAM" id="MobiDB-lite"/>
    </source>
</evidence>
<dbReference type="EMBL" id="JADNYJ010000216">
    <property type="protein sequence ID" value="KAF8874324.1"/>
    <property type="molecule type" value="Genomic_DNA"/>
</dbReference>
<evidence type="ECO:0000313" key="2">
    <source>
        <dbReference type="EMBL" id="KAF8874324.1"/>
    </source>
</evidence>
<evidence type="ECO:0000313" key="3">
    <source>
        <dbReference type="Proteomes" id="UP000724874"/>
    </source>
</evidence>
<sequence>MSTFMLQNAHFEPIGQLLAPRVSDVFLSRCFPKKQRLMPAVSPASLANLQNENQLQLLKQHSYHTPLHDHTSQKTSEPSRAEPSQQHQQQQRNIMLQLQAQVTWLTDEHRKLLISSIEGPHFTRDSRYYCCFDAPTLPHTQPRLPVSLSLQRPPKP</sequence>
<name>A0A9P5TFF7_GYMJU</name>
<protein>
    <submittedName>
        <fullName evidence="2">Uncharacterized protein</fullName>
    </submittedName>
</protein>
<dbReference type="Proteomes" id="UP000724874">
    <property type="component" value="Unassembled WGS sequence"/>
</dbReference>